<dbReference type="PROSITE" id="PS00039">
    <property type="entry name" value="DEAD_ATP_HELICASE"/>
    <property type="match status" value="1"/>
</dbReference>
<dbReference type="EC" id="3.6.4.13" evidence="1"/>
<dbReference type="CDD" id="cd00268">
    <property type="entry name" value="DEADc"/>
    <property type="match status" value="1"/>
</dbReference>
<dbReference type="PROSITE" id="PS51195">
    <property type="entry name" value="Q_MOTIF"/>
    <property type="match status" value="1"/>
</dbReference>
<dbReference type="PANTHER" id="PTHR47963">
    <property type="entry name" value="DEAD-BOX ATP-DEPENDENT RNA HELICASE 47, MITOCHONDRIAL"/>
    <property type="match status" value="1"/>
</dbReference>
<feature type="short sequence motif" description="Q motif" evidence="6">
    <location>
        <begin position="85"/>
        <end position="113"/>
    </location>
</feature>
<dbReference type="SUPFAM" id="SSF52540">
    <property type="entry name" value="P-loop containing nucleoside triphosphate hydrolases"/>
    <property type="match status" value="1"/>
</dbReference>
<gene>
    <name evidence="12" type="ordered locus">Francci3_3809</name>
</gene>
<sequence>MSPRPPCSRRRLVTCAPRVAIEGTGAHGFSGRGRRAAHRERVQRRHRSEKTRSVPLSVTAEVPTDDLTPYEPQTTPSTPGSPAAPTFAELGVRAETVSALTEAGIVHAFPIQELTLPLALARNDIIGQARTGTGKTLAFGVPVVQTVLAAKEGADGRPQALVVVPTRELCVQVTADVTRAGARRGLRVLSVYGGRAYEPQLSALRAGVDIVVGTPGRLLDLARQHVLDLAGVGTLVLDEADEMLDLGFLPDVERIMSQLPTERQTMLFSATMPGPVISLARRFMKRPVHVRAEQPDEGRTVPTTRQHVFRAHALDKMEVLARVLQAGGRGLAMVFVRTRRTADKVAEDLAKRGFAAAAVHGDLGQGQREQALRAFRSGKVDVLVATDVAARGIDINGVTHVVNYQCPEDENVYLHRIGRTGRAGESGVAITFVDWDDLPRWTLVNKALALPFDGPVETYSTSPHLYEALGIPAGAKGTLPHAARTRAGLAAEDIEDLGQSGRGGRRGSRTGRDQDRSEPAAVPTRTRARRRTRGGGAAAAGAGLAIAADPADPADPVDEDGRKAGAPVVDGAGQTGLVEFTGTAPLTDTDTDTARVVSALASETGVEAEESPRRRRRRRGNRGRGTGTMREAGDGTEADADAPPRAESA</sequence>
<feature type="region of interest" description="Disordered" evidence="8">
    <location>
        <begin position="23"/>
        <end position="85"/>
    </location>
</feature>
<feature type="compositionally biased region" description="Basic residues" evidence="8">
    <location>
        <begin position="613"/>
        <end position="622"/>
    </location>
</feature>
<keyword evidence="5 7" id="KW-0067">ATP-binding</keyword>
<evidence type="ECO:0000256" key="7">
    <source>
        <dbReference type="RuleBase" id="RU000492"/>
    </source>
</evidence>
<dbReference type="InterPro" id="IPR014001">
    <property type="entry name" value="Helicase_ATP-bd"/>
</dbReference>
<evidence type="ECO:0000256" key="6">
    <source>
        <dbReference type="PROSITE-ProRule" id="PRU00552"/>
    </source>
</evidence>
<dbReference type="HOGENOM" id="CLU_003041_27_2_11"/>
<protein>
    <recommendedName>
        <fullName evidence="1">RNA helicase</fullName>
        <ecNumber evidence="1">3.6.4.13</ecNumber>
    </recommendedName>
</protein>
<organism evidence="12 13">
    <name type="scientific">Frankia casuarinae (strain DSM 45818 / CECT 9043 / HFP020203 / CcI3)</name>
    <dbReference type="NCBI Taxonomy" id="106370"/>
    <lineage>
        <taxon>Bacteria</taxon>
        <taxon>Bacillati</taxon>
        <taxon>Actinomycetota</taxon>
        <taxon>Actinomycetes</taxon>
        <taxon>Frankiales</taxon>
        <taxon>Frankiaceae</taxon>
        <taxon>Frankia</taxon>
    </lineage>
</organism>
<dbReference type="PANTHER" id="PTHR47963:SF8">
    <property type="entry name" value="ATP-DEPENDENT RNA HELICASE DEAD"/>
    <property type="match status" value="1"/>
</dbReference>
<dbReference type="SMART" id="SM00490">
    <property type="entry name" value="HELICc"/>
    <property type="match status" value="1"/>
</dbReference>
<feature type="compositionally biased region" description="Low complexity" evidence="8">
    <location>
        <begin position="74"/>
        <end position="85"/>
    </location>
</feature>
<dbReference type="GO" id="GO:0009409">
    <property type="term" value="P:response to cold"/>
    <property type="evidence" value="ECO:0007669"/>
    <property type="project" value="TreeGrafter"/>
</dbReference>
<keyword evidence="3 7" id="KW-0378">Hydrolase</keyword>
<feature type="domain" description="Helicase ATP-binding" evidence="9">
    <location>
        <begin position="116"/>
        <end position="290"/>
    </location>
</feature>
<dbReference type="InterPro" id="IPR014014">
    <property type="entry name" value="RNA_helicase_DEAD_Q_motif"/>
</dbReference>
<dbReference type="PROSITE" id="PS51194">
    <property type="entry name" value="HELICASE_CTER"/>
    <property type="match status" value="1"/>
</dbReference>
<name>Q2J6D3_FRACC</name>
<dbReference type="GO" id="GO:0033592">
    <property type="term" value="F:RNA strand annealing activity"/>
    <property type="evidence" value="ECO:0007669"/>
    <property type="project" value="TreeGrafter"/>
</dbReference>
<dbReference type="eggNOG" id="COG0513">
    <property type="taxonomic scope" value="Bacteria"/>
</dbReference>
<evidence type="ECO:0000259" key="11">
    <source>
        <dbReference type="PROSITE" id="PS51195"/>
    </source>
</evidence>
<feature type="region of interest" description="Disordered" evidence="8">
    <location>
        <begin position="598"/>
        <end position="649"/>
    </location>
</feature>
<evidence type="ECO:0000256" key="8">
    <source>
        <dbReference type="SAM" id="MobiDB-lite"/>
    </source>
</evidence>
<feature type="region of interest" description="Disordered" evidence="8">
    <location>
        <begin position="490"/>
        <end position="570"/>
    </location>
</feature>
<dbReference type="GO" id="GO:0005524">
    <property type="term" value="F:ATP binding"/>
    <property type="evidence" value="ECO:0007669"/>
    <property type="project" value="UniProtKB-KW"/>
</dbReference>
<dbReference type="Proteomes" id="UP000001937">
    <property type="component" value="Chromosome"/>
</dbReference>
<evidence type="ECO:0000313" key="12">
    <source>
        <dbReference type="EMBL" id="ABD13159.1"/>
    </source>
</evidence>
<proteinExistence type="inferred from homology"/>
<evidence type="ECO:0000256" key="1">
    <source>
        <dbReference type="ARBA" id="ARBA00012552"/>
    </source>
</evidence>
<evidence type="ECO:0000259" key="10">
    <source>
        <dbReference type="PROSITE" id="PS51194"/>
    </source>
</evidence>
<dbReference type="Pfam" id="PF00270">
    <property type="entry name" value="DEAD"/>
    <property type="match status" value="1"/>
</dbReference>
<keyword evidence="2 7" id="KW-0547">Nucleotide-binding</keyword>
<dbReference type="GO" id="GO:0016787">
    <property type="term" value="F:hydrolase activity"/>
    <property type="evidence" value="ECO:0007669"/>
    <property type="project" value="UniProtKB-KW"/>
</dbReference>
<dbReference type="Pfam" id="PF00271">
    <property type="entry name" value="Helicase_C"/>
    <property type="match status" value="1"/>
</dbReference>
<dbReference type="GO" id="GO:0003724">
    <property type="term" value="F:RNA helicase activity"/>
    <property type="evidence" value="ECO:0007669"/>
    <property type="project" value="UniProtKB-EC"/>
</dbReference>
<dbReference type="GO" id="GO:0005829">
    <property type="term" value="C:cytosol"/>
    <property type="evidence" value="ECO:0007669"/>
    <property type="project" value="TreeGrafter"/>
</dbReference>
<evidence type="ECO:0000256" key="4">
    <source>
        <dbReference type="ARBA" id="ARBA00022806"/>
    </source>
</evidence>
<dbReference type="STRING" id="106370.Francci3_3809"/>
<keyword evidence="4 7" id="KW-0347">Helicase</keyword>
<dbReference type="Gene3D" id="3.40.50.300">
    <property type="entry name" value="P-loop containing nucleotide triphosphate hydrolases"/>
    <property type="match status" value="2"/>
</dbReference>
<evidence type="ECO:0000259" key="9">
    <source>
        <dbReference type="PROSITE" id="PS51192"/>
    </source>
</evidence>
<dbReference type="EMBL" id="CP000249">
    <property type="protein sequence ID" value="ABD13159.1"/>
    <property type="molecule type" value="Genomic_DNA"/>
</dbReference>
<dbReference type="SMART" id="SM00487">
    <property type="entry name" value="DEXDc"/>
    <property type="match status" value="1"/>
</dbReference>
<dbReference type="RefSeq" id="WP_011438183.1">
    <property type="nucleotide sequence ID" value="NC_007777.1"/>
</dbReference>
<dbReference type="GO" id="GO:0005840">
    <property type="term" value="C:ribosome"/>
    <property type="evidence" value="ECO:0007669"/>
    <property type="project" value="TreeGrafter"/>
</dbReference>
<keyword evidence="13" id="KW-1185">Reference proteome</keyword>
<evidence type="ECO:0000313" key="13">
    <source>
        <dbReference type="Proteomes" id="UP000001937"/>
    </source>
</evidence>
<dbReference type="PROSITE" id="PS51192">
    <property type="entry name" value="HELICASE_ATP_BIND_1"/>
    <property type="match status" value="1"/>
</dbReference>
<comment type="similarity">
    <text evidence="7">Belongs to the DEAD box helicase family.</text>
</comment>
<evidence type="ECO:0000256" key="5">
    <source>
        <dbReference type="ARBA" id="ARBA00022840"/>
    </source>
</evidence>
<feature type="compositionally biased region" description="Basic residues" evidence="8">
    <location>
        <begin position="32"/>
        <end position="49"/>
    </location>
</feature>
<dbReference type="InterPro" id="IPR027417">
    <property type="entry name" value="P-loop_NTPase"/>
</dbReference>
<dbReference type="KEGG" id="fra:Francci3_3809"/>
<dbReference type="InterPro" id="IPR001650">
    <property type="entry name" value="Helicase_C-like"/>
</dbReference>
<feature type="domain" description="Helicase C-terminal" evidence="10">
    <location>
        <begin position="316"/>
        <end position="469"/>
    </location>
</feature>
<dbReference type="InterPro" id="IPR000629">
    <property type="entry name" value="RNA-helicase_DEAD-box_CS"/>
</dbReference>
<accession>Q2J6D3</accession>
<feature type="domain" description="DEAD-box RNA helicase Q" evidence="11">
    <location>
        <begin position="85"/>
        <end position="113"/>
    </location>
</feature>
<dbReference type="CDD" id="cd18787">
    <property type="entry name" value="SF2_C_DEAD"/>
    <property type="match status" value="1"/>
</dbReference>
<reference evidence="12 13" key="1">
    <citation type="journal article" date="2007" name="Genome Res.">
        <title>Genome characteristics of facultatively symbiotic Frankia sp. strains reflect host range and host plant biogeography.</title>
        <authorList>
            <person name="Normand P."/>
            <person name="Lapierre P."/>
            <person name="Tisa L.S."/>
            <person name="Gogarten J.P."/>
            <person name="Alloisio N."/>
            <person name="Bagnarol E."/>
            <person name="Bassi C.A."/>
            <person name="Berry A.M."/>
            <person name="Bickhart D.M."/>
            <person name="Choisne N."/>
            <person name="Couloux A."/>
            <person name="Cournoyer B."/>
            <person name="Cruveiller S."/>
            <person name="Daubin V."/>
            <person name="Demange N."/>
            <person name="Francino M.P."/>
            <person name="Goltsman E."/>
            <person name="Huang Y."/>
            <person name="Kopp O.R."/>
            <person name="Labarre L."/>
            <person name="Lapidus A."/>
            <person name="Lavire C."/>
            <person name="Marechal J."/>
            <person name="Martinez M."/>
            <person name="Mastronunzio J.E."/>
            <person name="Mullin B.C."/>
            <person name="Niemann J."/>
            <person name="Pujic P."/>
            <person name="Rawnsley T."/>
            <person name="Rouy Z."/>
            <person name="Schenowitz C."/>
            <person name="Sellstedt A."/>
            <person name="Tavares F."/>
            <person name="Tomkins J.P."/>
            <person name="Vallenet D."/>
            <person name="Valverde C."/>
            <person name="Wall L.G."/>
            <person name="Wang Y."/>
            <person name="Medigue C."/>
            <person name="Benson D.R."/>
        </authorList>
    </citation>
    <scope>NUCLEOTIDE SEQUENCE [LARGE SCALE GENOMIC DNA]</scope>
    <source>
        <strain evidence="13">DSM 45818 / CECT 9043 / CcI3</strain>
    </source>
</reference>
<dbReference type="InterPro" id="IPR050547">
    <property type="entry name" value="DEAD_box_RNA_helicases"/>
</dbReference>
<evidence type="ECO:0000256" key="2">
    <source>
        <dbReference type="ARBA" id="ARBA00022741"/>
    </source>
</evidence>
<dbReference type="InterPro" id="IPR011545">
    <property type="entry name" value="DEAD/DEAH_box_helicase_dom"/>
</dbReference>
<dbReference type="PhylomeDB" id="Q2J6D3"/>
<feature type="compositionally biased region" description="Low complexity" evidence="8">
    <location>
        <begin position="539"/>
        <end position="551"/>
    </location>
</feature>
<dbReference type="AlphaFoldDB" id="Q2J6D3"/>
<evidence type="ECO:0000256" key="3">
    <source>
        <dbReference type="ARBA" id="ARBA00022801"/>
    </source>
</evidence>
<dbReference type="InterPro" id="IPR044742">
    <property type="entry name" value="DEAD/DEAH_RhlB"/>
</dbReference>